<feature type="region of interest" description="Disordered" evidence="1">
    <location>
        <begin position="1"/>
        <end position="48"/>
    </location>
</feature>
<evidence type="ECO:0000256" key="1">
    <source>
        <dbReference type="SAM" id="MobiDB-lite"/>
    </source>
</evidence>
<feature type="compositionally biased region" description="Basic residues" evidence="1">
    <location>
        <begin position="97"/>
        <end position="109"/>
    </location>
</feature>
<proteinExistence type="predicted"/>
<reference evidence="2" key="1">
    <citation type="journal article" date="2020" name="Stud. Mycol.">
        <title>101 Dothideomycetes genomes: a test case for predicting lifestyles and emergence of pathogens.</title>
        <authorList>
            <person name="Haridas S."/>
            <person name="Albert R."/>
            <person name="Binder M."/>
            <person name="Bloem J."/>
            <person name="Labutti K."/>
            <person name="Salamov A."/>
            <person name="Andreopoulos B."/>
            <person name="Baker S."/>
            <person name="Barry K."/>
            <person name="Bills G."/>
            <person name="Bluhm B."/>
            <person name="Cannon C."/>
            <person name="Castanera R."/>
            <person name="Culley D."/>
            <person name="Daum C."/>
            <person name="Ezra D."/>
            <person name="Gonzalez J."/>
            <person name="Henrissat B."/>
            <person name="Kuo A."/>
            <person name="Liang C."/>
            <person name="Lipzen A."/>
            <person name="Lutzoni F."/>
            <person name="Magnuson J."/>
            <person name="Mondo S."/>
            <person name="Nolan M."/>
            <person name="Ohm R."/>
            <person name="Pangilinan J."/>
            <person name="Park H.-J."/>
            <person name="Ramirez L."/>
            <person name="Alfaro M."/>
            <person name="Sun H."/>
            <person name="Tritt A."/>
            <person name="Yoshinaga Y."/>
            <person name="Zwiers L.-H."/>
            <person name="Turgeon B."/>
            <person name="Goodwin S."/>
            <person name="Spatafora J."/>
            <person name="Crous P."/>
            <person name="Grigoriev I."/>
        </authorList>
    </citation>
    <scope>NUCLEOTIDE SEQUENCE</scope>
    <source>
        <strain evidence="2">CBS 130266</strain>
    </source>
</reference>
<evidence type="ECO:0000313" key="2">
    <source>
        <dbReference type="EMBL" id="KAF2421170.1"/>
    </source>
</evidence>
<accession>A0A9P4TTV1</accession>
<dbReference type="Proteomes" id="UP000800235">
    <property type="component" value="Unassembled WGS sequence"/>
</dbReference>
<keyword evidence="3" id="KW-1185">Reference proteome</keyword>
<dbReference type="EMBL" id="MU007101">
    <property type="protein sequence ID" value="KAF2421170.1"/>
    <property type="molecule type" value="Genomic_DNA"/>
</dbReference>
<sequence length="115" mass="12756">MGSNQSRHSGRSSMPRVGRDFDPGGLMVNRPTDGERRMGITDVSGMGPQERWQMYEEWRRQGKPVRAMGGEGARMQNGRNAGIGAQGGRMHNGMPHGPRRGKQRPHQRNHGPGGW</sequence>
<feature type="region of interest" description="Disordered" evidence="1">
    <location>
        <begin position="63"/>
        <end position="115"/>
    </location>
</feature>
<dbReference type="AlphaFoldDB" id="A0A9P4TTV1"/>
<protein>
    <submittedName>
        <fullName evidence="2">Uncharacterized protein</fullName>
    </submittedName>
</protein>
<name>A0A9P4TTV1_9PEZI</name>
<evidence type="ECO:0000313" key="3">
    <source>
        <dbReference type="Proteomes" id="UP000800235"/>
    </source>
</evidence>
<gene>
    <name evidence="2" type="ORF">EJ08DRAFT_702148</name>
</gene>
<comment type="caution">
    <text evidence="2">The sequence shown here is derived from an EMBL/GenBank/DDBJ whole genome shotgun (WGS) entry which is preliminary data.</text>
</comment>
<organism evidence="2 3">
    <name type="scientific">Tothia fuscella</name>
    <dbReference type="NCBI Taxonomy" id="1048955"/>
    <lineage>
        <taxon>Eukaryota</taxon>
        <taxon>Fungi</taxon>
        <taxon>Dikarya</taxon>
        <taxon>Ascomycota</taxon>
        <taxon>Pezizomycotina</taxon>
        <taxon>Dothideomycetes</taxon>
        <taxon>Pleosporomycetidae</taxon>
        <taxon>Venturiales</taxon>
        <taxon>Cylindrosympodiaceae</taxon>
        <taxon>Tothia</taxon>
    </lineage>
</organism>